<keyword evidence="7" id="KW-0436">Ligase</keyword>
<feature type="transmembrane region" description="Helical" evidence="5">
    <location>
        <begin position="233"/>
        <end position="250"/>
    </location>
</feature>
<dbReference type="PANTHER" id="PTHR37422:SF13">
    <property type="entry name" value="LIPOPOLYSACCHARIDE BIOSYNTHESIS PROTEIN PA4999-RELATED"/>
    <property type="match status" value="1"/>
</dbReference>
<keyword evidence="4 5" id="KW-0472">Membrane</keyword>
<feature type="transmembrane region" description="Helical" evidence="5">
    <location>
        <begin position="262"/>
        <end position="284"/>
    </location>
</feature>
<feature type="transmembrane region" description="Helical" evidence="5">
    <location>
        <begin position="21"/>
        <end position="40"/>
    </location>
</feature>
<organism evidence="7 8">
    <name type="scientific">Candidatus Fimenecus excrementigallinarum</name>
    <dbReference type="NCBI Taxonomy" id="2840816"/>
    <lineage>
        <taxon>Bacteria</taxon>
        <taxon>Bacillati</taxon>
        <taxon>Bacillota</taxon>
        <taxon>Clostridia</taxon>
        <taxon>Candidatus Fimenecus</taxon>
    </lineage>
</organism>
<dbReference type="GO" id="GO:0016874">
    <property type="term" value="F:ligase activity"/>
    <property type="evidence" value="ECO:0007669"/>
    <property type="project" value="UniProtKB-KW"/>
</dbReference>
<dbReference type="InterPro" id="IPR051533">
    <property type="entry name" value="WaaL-like"/>
</dbReference>
<keyword evidence="3 5" id="KW-1133">Transmembrane helix</keyword>
<comment type="subcellular location">
    <subcellularLocation>
        <location evidence="1">Membrane</location>
        <topology evidence="1">Multi-pass membrane protein</topology>
    </subcellularLocation>
</comment>
<dbReference type="Pfam" id="PF04932">
    <property type="entry name" value="Wzy_C"/>
    <property type="match status" value="1"/>
</dbReference>
<dbReference type="Proteomes" id="UP000824071">
    <property type="component" value="Unassembled WGS sequence"/>
</dbReference>
<dbReference type="GO" id="GO:0016020">
    <property type="term" value="C:membrane"/>
    <property type="evidence" value="ECO:0007669"/>
    <property type="project" value="UniProtKB-SubCell"/>
</dbReference>
<reference evidence="7" key="1">
    <citation type="submission" date="2020-10" db="EMBL/GenBank/DDBJ databases">
        <authorList>
            <person name="Gilroy R."/>
        </authorList>
    </citation>
    <scope>NUCLEOTIDE SEQUENCE</scope>
    <source>
        <strain evidence="7">ChiGjej1B1-19959</strain>
    </source>
</reference>
<gene>
    <name evidence="7" type="ORF">IAC53_04725</name>
</gene>
<dbReference type="InterPro" id="IPR007016">
    <property type="entry name" value="O-antigen_ligase-rel_domated"/>
</dbReference>
<proteinExistence type="predicted"/>
<feature type="transmembrane region" description="Helical" evidence="5">
    <location>
        <begin position="135"/>
        <end position="156"/>
    </location>
</feature>
<keyword evidence="2 5" id="KW-0812">Transmembrane</keyword>
<evidence type="ECO:0000259" key="6">
    <source>
        <dbReference type="Pfam" id="PF04932"/>
    </source>
</evidence>
<evidence type="ECO:0000256" key="3">
    <source>
        <dbReference type="ARBA" id="ARBA00022989"/>
    </source>
</evidence>
<feature type="transmembrane region" description="Helical" evidence="5">
    <location>
        <begin position="390"/>
        <end position="414"/>
    </location>
</feature>
<feature type="transmembrane region" description="Helical" evidence="5">
    <location>
        <begin position="176"/>
        <end position="198"/>
    </location>
</feature>
<feature type="transmembrane region" description="Helical" evidence="5">
    <location>
        <begin position="96"/>
        <end position="114"/>
    </location>
</feature>
<sequence length="855" mass="96829">MGKIERWLEGHRLTAFFLNRDAFTLIYATVCILWFFPLLGRVMDPVSKLCFIWGAALILWDFLTRRRMFRSVYWALPLLLIAAFGVTILVNIRLNLYMGVKHMVYLGISLLLLYGQDRTRKAADFQKLLRRLNNVIIGVSFVAALVSILMFVFQISFEFQSGDITQRQGFLENRLFGVYTSPNTGALFVVFSLAATLLNGLLANGGRLRLHWFSVVNLVVQGIYFSLTLSNGGFLTYIAFMVLFVAAYLFPNVLKKKGAGKAVLSALLALVLLCGGTSVLMLGVRRGMSYIPSLVAHVRQQSGEGSDVPEEDDDPIAFERIESGDDTSNGRFTIWSGGIKAWLQQPLFGYANMWVSEGDTLPFETDTFTEEENTWLYKHAGNLHNAYVQILVYSGAVGMALFLVFGCLLFKKILLALVRGQKGTQYYGVLAVLLAIIGAAAANGMVEAHLLYTRQDPYGALFWIYLGIAAVLADRSRYENADPKTQKTDGARFAMLADTPFQTMNCCNFVLQNVAESAGSADLYIYHQFRGSHELAERARQSGVFQNVYDIEPYRKYPSLVQKFATIFRLFLPERAVEHICTEKLRLARKRYEKICISFPTTFTLGMHWAFQSAEVYHLEDGLGSYGGNITTDYTTGLYQLINRFLYHGEMDMNPAVCYLSAPDFSKNTIGGEVRRLPAMQAGKGLETIERIFGYRANDLYRGRVVYLSQPLSERPIYHAEWDAQIVQALQKYLPDRTVVRLHPRQKDLDVGSLQRDTFGNLWELECVHQITEENVLVSAFSTAQFMPKIMCDREPAVLFTYRLVFDSLDDPFLKDFAALIADFKKLYRHPERIYVPETFAQLEAILQSLRTEKA</sequence>
<reference evidence="7" key="2">
    <citation type="journal article" date="2021" name="PeerJ">
        <title>Extensive microbial diversity within the chicken gut microbiome revealed by metagenomics and culture.</title>
        <authorList>
            <person name="Gilroy R."/>
            <person name="Ravi A."/>
            <person name="Getino M."/>
            <person name="Pursley I."/>
            <person name="Horton D.L."/>
            <person name="Alikhan N.F."/>
            <person name="Baker D."/>
            <person name="Gharbi K."/>
            <person name="Hall N."/>
            <person name="Watson M."/>
            <person name="Adriaenssens E.M."/>
            <person name="Foster-Nyarko E."/>
            <person name="Jarju S."/>
            <person name="Secka A."/>
            <person name="Antonio M."/>
            <person name="Oren A."/>
            <person name="Chaudhuri R.R."/>
            <person name="La Ragione R."/>
            <person name="Hildebrand F."/>
            <person name="Pallen M.J."/>
        </authorList>
    </citation>
    <scope>NUCLEOTIDE SEQUENCE</scope>
    <source>
        <strain evidence="7">ChiGjej1B1-19959</strain>
    </source>
</reference>
<protein>
    <submittedName>
        <fullName evidence="7">O-antigen ligase family protein</fullName>
    </submittedName>
</protein>
<name>A0A9D1IF99_9FIRM</name>
<feature type="transmembrane region" description="Helical" evidence="5">
    <location>
        <begin position="71"/>
        <end position="90"/>
    </location>
</feature>
<feature type="transmembrane region" description="Helical" evidence="5">
    <location>
        <begin position="46"/>
        <end position="64"/>
    </location>
</feature>
<feature type="domain" description="O-antigen ligase-related" evidence="6">
    <location>
        <begin position="218"/>
        <end position="403"/>
    </location>
</feature>
<dbReference type="PANTHER" id="PTHR37422">
    <property type="entry name" value="TEICHURONIC ACID BIOSYNTHESIS PROTEIN TUAE"/>
    <property type="match status" value="1"/>
</dbReference>
<feature type="transmembrane region" description="Helical" evidence="5">
    <location>
        <begin position="210"/>
        <end position="227"/>
    </location>
</feature>
<evidence type="ECO:0000313" key="8">
    <source>
        <dbReference type="Proteomes" id="UP000824071"/>
    </source>
</evidence>
<comment type="caution">
    <text evidence="7">The sequence shown here is derived from an EMBL/GenBank/DDBJ whole genome shotgun (WGS) entry which is preliminary data.</text>
</comment>
<evidence type="ECO:0000256" key="1">
    <source>
        <dbReference type="ARBA" id="ARBA00004141"/>
    </source>
</evidence>
<evidence type="ECO:0000256" key="2">
    <source>
        <dbReference type="ARBA" id="ARBA00022692"/>
    </source>
</evidence>
<feature type="transmembrane region" description="Helical" evidence="5">
    <location>
        <begin position="426"/>
        <end position="446"/>
    </location>
</feature>
<accession>A0A9D1IF99</accession>
<evidence type="ECO:0000256" key="5">
    <source>
        <dbReference type="SAM" id="Phobius"/>
    </source>
</evidence>
<dbReference type="AlphaFoldDB" id="A0A9D1IF99"/>
<evidence type="ECO:0000256" key="4">
    <source>
        <dbReference type="ARBA" id="ARBA00023136"/>
    </source>
</evidence>
<dbReference type="EMBL" id="DVMW01000030">
    <property type="protein sequence ID" value="HIU35898.1"/>
    <property type="molecule type" value="Genomic_DNA"/>
</dbReference>
<evidence type="ECO:0000313" key="7">
    <source>
        <dbReference type="EMBL" id="HIU35898.1"/>
    </source>
</evidence>